<dbReference type="Gene3D" id="3.50.30.30">
    <property type="match status" value="1"/>
</dbReference>
<dbReference type="OrthoDB" id="206201at2759"/>
<dbReference type="AlphaFoldDB" id="A0A2P5CSR5"/>
<feature type="active site" description="Charge relay system" evidence="9 10">
    <location>
        <position position="75"/>
    </location>
</feature>
<evidence type="ECO:0000256" key="7">
    <source>
        <dbReference type="ARBA" id="ARBA00022801"/>
    </source>
</evidence>
<dbReference type="InParanoid" id="A0A2P5CSR5"/>
<feature type="domain" description="PA" evidence="12">
    <location>
        <begin position="270"/>
        <end position="356"/>
    </location>
</feature>
<dbReference type="PROSITE" id="PS00138">
    <property type="entry name" value="SUBTILASE_SER"/>
    <property type="match status" value="1"/>
</dbReference>
<dbReference type="Pfam" id="PF17766">
    <property type="entry name" value="fn3_6"/>
    <property type="match status" value="1"/>
</dbReference>
<dbReference type="STRING" id="63057.A0A2P5CSR5"/>
<evidence type="ECO:0000259" key="12">
    <source>
        <dbReference type="Pfam" id="PF02225"/>
    </source>
</evidence>
<dbReference type="Pfam" id="PF00082">
    <property type="entry name" value="Peptidase_S8"/>
    <property type="match status" value="1"/>
</dbReference>
<dbReference type="InterPro" id="IPR015500">
    <property type="entry name" value="Peptidase_S8_subtilisin-rel"/>
</dbReference>
<comment type="similarity">
    <text evidence="3 10">Belongs to the peptidase S8 family.</text>
</comment>
<accession>A0A2P5CSR5</accession>
<dbReference type="InterPro" id="IPR003137">
    <property type="entry name" value="PA_domain"/>
</dbReference>
<dbReference type="GO" id="GO:0048046">
    <property type="term" value="C:apoplast"/>
    <property type="evidence" value="ECO:0007669"/>
    <property type="project" value="UniProtKB-SubCell"/>
</dbReference>
<evidence type="ECO:0000256" key="3">
    <source>
        <dbReference type="ARBA" id="ARBA00011073"/>
    </source>
</evidence>
<gene>
    <name evidence="15" type="ORF">TorRG33x02_274230</name>
</gene>
<comment type="function">
    <text evidence="1">Required for arbuscular mycorrhiza (AM) development during AM symbiosis with AM fungi (e.g. Glomeromycota intraradices).</text>
</comment>
<dbReference type="Gene3D" id="2.60.40.2310">
    <property type="match status" value="1"/>
</dbReference>
<keyword evidence="7 10" id="KW-0378">Hydrolase</keyword>
<keyword evidence="4" id="KW-0052">Apoplast</keyword>
<evidence type="ECO:0000256" key="10">
    <source>
        <dbReference type="PROSITE-ProRule" id="PRU01240"/>
    </source>
</evidence>
<dbReference type="PRINTS" id="PR00723">
    <property type="entry name" value="SUBTILISIN"/>
</dbReference>
<dbReference type="GO" id="GO:0004252">
    <property type="term" value="F:serine-type endopeptidase activity"/>
    <property type="evidence" value="ECO:0007669"/>
    <property type="project" value="UniProtKB-UniRule"/>
</dbReference>
<evidence type="ECO:0000259" key="14">
    <source>
        <dbReference type="Pfam" id="PF17766"/>
    </source>
</evidence>
<evidence type="ECO:0000259" key="11">
    <source>
        <dbReference type="Pfam" id="PF00082"/>
    </source>
</evidence>
<dbReference type="Pfam" id="PF05922">
    <property type="entry name" value="Inhibitor_I9"/>
    <property type="match status" value="1"/>
</dbReference>
<keyword evidence="16" id="KW-1185">Reference proteome</keyword>
<feature type="active site" description="Charge relay system" evidence="9 10">
    <location>
        <position position="111"/>
    </location>
</feature>
<evidence type="ECO:0000256" key="4">
    <source>
        <dbReference type="ARBA" id="ARBA00022523"/>
    </source>
</evidence>
<dbReference type="InterPro" id="IPR041469">
    <property type="entry name" value="Subtilisin-like_FN3"/>
</dbReference>
<evidence type="ECO:0000256" key="1">
    <source>
        <dbReference type="ARBA" id="ARBA00002076"/>
    </source>
</evidence>
<dbReference type="SUPFAM" id="SSF52743">
    <property type="entry name" value="Subtilisin-like"/>
    <property type="match status" value="1"/>
</dbReference>
<evidence type="ECO:0000256" key="5">
    <source>
        <dbReference type="ARBA" id="ARBA00022670"/>
    </source>
</evidence>
<dbReference type="InterPro" id="IPR036852">
    <property type="entry name" value="Peptidase_S8/S53_dom_sf"/>
</dbReference>
<feature type="domain" description="Peptidase S8/S53" evidence="11">
    <location>
        <begin position="66"/>
        <end position="476"/>
    </location>
</feature>
<comment type="subcellular location">
    <subcellularLocation>
        <location evidence="2">Secreted</location>
        <location evidence="2">Extracellular space</location>
        <location evidence="2">Apoplast</location>
    </subcellularLocation>
</comment>
<feature type="domain" description="Subtilisin-like protease fibronectin type-III" evidence="14">
    <location>
        <begin position="537"/>
        <end position="632"/>
    </location>
</feature>
<dbReference type="CDD" id="cd02120">
    <property type="entry name" value="PA_subtilisin_like"/>
    <property type="match status" value="1"/>
</dbReference>
<name>A0A2P5CSR5_TREOI</name>
<organism evidence="15 16">
    <name type="scientific">Trema orientale</name>
    <name type="common">Charcoal tree</name>
    <name type="synonym">Celtis orientalis</name>
    <dbReference type="NCBI Taxonomy" id="63057"/>
    <lineage>
        <taxon>Eukaryota</taxon>
        <taxon>Viridiplantae</taxon>
        <taxon>Streptophyta</taxon>
        <taxon>Embryophyta</taxon>
        <taxon>Tracheophyta</taxon>
        <taxon>Spermatophyta</taxon>
        <taxon>Magnoliopsida</taxon>
        <taxon>eudicotyledons</taxon>
        <taxon>Gunneridae</taxon>
        <taxon>Pentapetalae</taxon>
        <taxon>rosids</taxon>
        <taxon>fabids</taxon>
        <taxon>Rosales</taxon>
        <taxon>Cannabaceae</taxon>
        <taxon>Trema</taxon>
    </lineage>
</organism>
<dbReference type="InterPro" id="IPR023828">
    <property type="entry name" value="Peptidase_S8_Ser-AS"/>
</dbReference>
<protein>
    <submittedName>
        <fullName evidence="15">Peptidase S8, subtilisin-related</fullName>
    </submittedName>
</protein>
<dbReference type="Gene3D" id="3.30.70.80">
    <property type="entry name" value="Peptidase S8 propeptide/proteinase inhibitor I9"/>
    <property type="match status" value="1"/>
</dbReference>
<dbReference type="PROSITE" id="PS51892">
    <property type="entry name" value="SUBTILASE"/>
    <property type="match status" value="1"/>
</dbReference>
<dbReference type="FunFam" id="3.50.30.30:FF:000005">
    <property type="entry name" value="subtilisin-like protease SBT1.5"/>
    <property type="match status" value="1"/>
</dbReference>
<dbReference type="GO" id="GO:0006508">
    <property type="term" value="P:proteolysis"/>
    <property type="evidence" value="ECO:0007669"/>
    <property type="project" value="UniProtKB-KW"/>
</dbReference>
<evidence type="ECO:0000313" key="15">
    <source>
        <dbReference type="EMBL" id="PON64072.1"/>
    </source>
</evidence>
<reference evidence="16" key="1">
    <citation type="submission" date="2016-06" db="EMBL/GenBank/DDBJ databases">
        <title>Parallel loss of symbiosis genes in relatives of nitrogen-fixing non-legume Parasponia.</title>
        <authorList>
            <person name="Van Velzen R."/>
            <person name="Holmer R."/>
            <person name="Bu F."/>
            <person name="Rutten L."/>
            <person name="Van Zeijl A."/>
            <person name="Liu W."/>
            <person name="Santuari L."/>
            <person name="Cao Q."/>
            <person name="Sharma T."/>
            <person name="Shen D."/>
            <person name="Roswanjaya Y."/>
            <person name="Wardhani T."/>
            <person name="Kalhor M.S."/>
            <person name="Jansen J."/>
            <person name="Van den Hoogen J."/>
            <person name="Gungor B."/>
            <person name="Hartog M."/>
            <person name="Hontelez J."/>
            <person name="Verver J."/>
            <person name="Yang W.-C."/>
            <person name="Schijlen E."/>
            <person name="Repin R."/>
            <person name="Schilthuizen M."/>
            <person name="Schranz E."/>
            <person name="Heidstra R."/>
            <person name="Miyata K."/>
            <person name="Fedorova E."/>
            <person name="Kohlen W."/>
            <person name="Bisseling T."/>
            <person name="Smit S."/>
            <person name="Geurts R."/>
        </authorList>
    </citation>
    <scope>NUCLEOTIDE SEQUENCE [LARGE SCALE GENOMIC DNA]</scope>
    <source>
        <strain evidence="16">cv. RG33-2</strain>
    </source>
</reference>
<dbReference type="Pfam" id="PF02225">
    <property type="entry name" value="PA"/>
    <property type="match status" value="1"/>
</dbReference>
<keyword evidence="5 10" id="KW-0645">Protease</keyword>
<dbReference type="InterPro" id="IPR045051">
    <property type="entry name" value="SBT"/>
</dbReference>
<comment type="caution">
    <text evidence="15">The sequence shown here is derived from an EMBL/GenBank/DDBJ whole genome shotgun (WGS) entry which is preliminary data.</text>
</comment>
<sequence length="635" mass="66666">MVHVYRNVITGFAARLTLEEVKTMKRKAGVVFVTPENPLLLHTTRSPHFLGLSQTDVGPWKGSNFGEAPIIGVVDNGITPGHPSFSDEGMPPLFVTSQETGLVLPLDEDGHGTQTSSIAAVNFVKGANVLGHANGTAAGMAPLAHLAIYKACTQGACPESAALAPIDAAIEDGVYVLSLPFSSFPMKSFLQDPMQIAAFRAIQGGIFVTCSAGNVGPFNGSVSGPSPWVLTVGASTIDRRFRANARLGNRREYNGASLFQPTNFKSKLLPLVYPANDTTSPAFCEPQTLQRFDLKGKIVLCQGTGGAPGVSRGEAVKQAGAAAMIAVNEEFDSFSTIADLHVLPATQLSYTDGSKIKAYVNATRTPMATISFRGTKAGHSFSAPMVLSLSSRGPNLASPGILKPDILGPGVNILAAWPFPVGKTTDARSSFHVSTGTSMACPHSSGVAALLKSSHPDWSPDAVKSAIMTTADTQNRKLKPILDYTSSPANLFATGAGNVNPSRPNDPGLVHRGTSYNSAQGEVFGGEENSGSSAKVPVVSIVFGPSPQSFTRTVTNVGPANSSYRVQVVSPPGVGLRVMPDVISFTEKKQRATYNVSFSLENDSGNGGQLSGQGFLRWVSSEHSDSRSPISVMFN</sequence>
<dbReference type="InterPro" id="IPR000209">
    <property type="entry name" value="Peptidase_S8/S53_dom"/>
</dbReference>
<evidence type="ECO:0000256" key="9">
    <source>
        <dbReference type="PIRSR" id="PIRSR615500-1"/>
    </source>
</evidence>
<dbReference type="GO" id="GO:0009610">
    <property type="term" value="P:response to symbiotic fungus"/>
    <property type="evidence" value="ECO:0007669"/>
    <property type="project" value="UniProtKB-ARBA"/>
</dbReference>
<feature type="active site" description="Charge relay system" evidence="9 10">
    <location>
        <position position="438"/>
    </location>
</feature>
<proteinExistence type="inferred from homology"/>
<feature type="domain" description="Inhibitor I9" evidence="13">
    <location>
        <begin position="1"/>
        <end position="42"/>
    </location>
</feature>
<dbReference type="PANTHER" id="PTHR10795">
    <property type="entry name" value="PROPROTEIN CONVERTASE SUBTILISIN/KEXIN"/>
    <property type="match status" value="1"/>
</dbReference>
<dbReference type="Gene3D" id="3.40.50.200">
    <property type="entry name" value="Peptidase S8/S53 domain"/>
    <property type="match status" value="1"/>
</dbReference>
<evidence type="ECO:0000259" key="13">
    <source>
        <dbReference type="Pfam" id="PF05922"/>
    </source>
</evidence>
<evidence type="ECO:0000256" key="8">
    <source>
        <dbReference type="ARBA" id="ARBA00022825"/>
    </source>
</evidence>
<dbReference type="Proteomes" id="UP000237000">
    <property type="component" value="Unassembled WGS sequence"/>
</dbReference>
<keyword evidence="8 10" id="KW-0720">Serine protease</keyword>
<evidence type="ECO:0000313" key="16">
    <source>
        <dbReference type="Proteomes" id="UP000237000"/>
    </source>
</evidence>
<keyword evidence="6" id="KW-0732">Signal</keyword>
<evidence type="ECO:0000256" key="2">
    <source>
        <dbReference type="ARBA" id="ARBA00004271"/>
    </source>
</evidence>
<dbReference type="InterPro" id="IPR010259">
    <property type="entry name" value="S8pro/Inhibitor_I9"/>
</dbReference>
<dbReference type="InterPro" id="IPR037045">
    <property type="entry name" value="S8pro/Inhibitor_I9_sf"/>
</dbReference>
<dbReference type="EMBL" id="JXTC01000331">
    <property type="protein sequence ID" value="PON64072.1"/>
    <property type="molecule type" value="Genomic_DNA"/>
</dbReference>
<evidence type="ECO:0000256" key="6">
    <source>
        <dbReference type="ARBA" id="ARBA00022729"/>
    </source>
</evidence>